<sequence>MKGVLGHIPHARGASHDMALPAVHAWVAARCTLPGVIAHGSARQGGARPAVPGSGDAPGA</sequence>
<evidence type="ECO:0000313" key="2">
    <source>
        <dbReference type="EMBL" id="GAA2204757.1"/>
    </source>
</evidence>
<accession>A0ABP5NZC4</accession>
<proteinExistence type="predicted"/>
<protein>
    <submittedName>
        <fullName evidence="2">Uncharacterized protein</fullName>
    </submittedName>
</protein>
<keyword evidence="3" id="KW-1185">Reference proteome</keyword>
<dbReference type="EMBL" id="BAAAOQ010000036">
    <property type="protein sequence ID" value="GAA2204757.1"/>
    <property type="molecule type" value="Genomic_DNA"/>
</dbReference>
<evidence type="ECO:0000313" key="3">
    <source>
        <dbReference type="Proteomes" id="UP001501391"/>
    </source>
</evidence>
<reference evidence="3" key="1">
    <citation type="journal article" date="2019" name="Int. J. Syst. Evol. Microbiol.">
        <title>The Global Catalogue of Microorganisms (GCM) 10K type strain sequencing project: providing services to taxonomists for standard genome sequencing and annotation.</title>
        <authorList>
            <consortium name="The Broad Institute Genomics Platform"/>
            <consortium name="The Broad Institute Genome Sequencing Center for Infectious Disease"/>
            <person name="Wu L."/>
            <person name="Ma J."/>
        </authorList>
    </citation>
    <scope>NUCLEOTIDE SEQUENCE [LARGE SCALE GENOMIC DNA]</scope>
    <source>
        <strain evidence="3">JCM 14924</strain>
    </source>
</reference>
<organism evidence="2 3">
    <name type="scientific">Streptomyces bangladeshensis</name>
    <dbReference type="NCBI Taxonomy" id="295352"/>
    <lineage>
        <taxon>Bacteria</taxon>
        <taxon>Bacillati</taxon>
        <taxon>Actinomycetota</taxon>
        <taxon>Actinomycetes</taxon>
        <taxon>Kitasatosporales</taxon>
        <taxon>Streptomycetaceae</taxon>
        <taxon>Streptomyces</taxon>
    </lineage>
</organism>
<evidence type="ECO:0000256" key="1">
    <source>
        <dbReference type="SAM" id="MobiDB-lite"/>
    </source>
</evidence>
<comment type="caution">
    <text evidence="2">The sequence shown here is derived from an EMBL/GenBank/DDBJ whole genome shotgun (WGS) entry which is preliminary data.</text>
</comment>
<name>A0ABP5NZC4_9ACTN</name>
<gene>
    <name evidence="2" type="ORF">GCM10009787_73180</name>
</gene>
<dbReference type="Proteomes" id="UP001501391">
    <property type="component" value="Unassembled WGS sequence"/>
</dbReference>
<feature type="region of interest" description="Disordered" evidence="1">
    <location>
        <begin position="39"/>
        <end position="60"/>
    </location>
</feature>